<sequence length="355" mass="38541">MSDSWERPIAAAIALGVAVVVAVGLRLLTARLGKRAGGTRWAWDDLVAKLVHDLALPLTLIAGVWIALKVWEAPRGTLDVLARVLTAVAIFFVSLAVARLIAGSLSSYAVARQGVAANVTIFANIAKVLVIGIGLLIMLQSLGVSIGPLLGALGVGGLAVALALQDTLANLFAGVHILAAKTIEPGHYIRLDTGQEGYVVDINWRNTTIRTLSDNIEVIPNQRFSDTILTNYSRPGEEMSILVYAKLPYEIDLDKAESLLEEVGHEVMKEVQGGVEGAGVFVRFDDFNDSSVGFHVILRSTEFEDQFRIKHEYLKRLHRSLRRDGYAPPYWHHRVSLQEAPAVNGSGDAKSEPPR</sequence>
<proteinExistence type="inferred from homology"/>
<keyword evidence="5 7" id="KW-1133">Transmembrane helix</keyword>
<feature type="transmembrane region" description="Helical" evidence="7">
    <location>
        <begin position="145"/>
        <end position="164"/>
    </location>
</feature>
<dbReference type="SUPFAM" id="SSF82689">
    <property type="entry name" value="Mechanosensitive channel protein MscS (YggB), C-terminal domain"/>
    <property type="match status" value="1"/>
</dbReference>
<gene>
    <name evidence="10" type="ORF">ACFQ11_35125</name>
</gene>
<dbReference type="RefSeq" id="WP_378306770.1">
    <property type="nucleotide sequence ID" value="NZ_JBHTJA010000153.1"/>
</dbReference>
<accession>A0ABW3F0K6</accession>
<feature type="transmembrane region" description="Helical" evidence="7">
    <location>
        <begin position="114"/>
        <end position="139"/>
    </location>
</feature>
<feature type="transmembrane region" description="Helical" evidence="7">
    <location>
        <begin position="80"/>
        <end position="102"/>
    </location>
</feature>
<evidence type="ECO:0000256" key="2">
    <source>
        <dbReference type="ARBA" id="ARBA00008017"/>
    </source>
</evidence>
<organism evidence="10 11">
    <name type="scientific">Actinomadura sediminis</name>
    <dbReference type="NCBI Taxonomy" id="1038904"/>
    <lineage>
        <taxon>Bacteria</taxon>
        <taxon>Bacillati</taxon>
        <taxon>Actinomycetota</taxon>
        <taxon>Actinomycetes</taxon>
        <taxon>Streptosporangiales</taxon>
        <taxon>Thermomonosporaceae</taxon>
        <taxon>Actinomadura</taxon>
    </lineage>
</organism>
<feature type="domain" description="Mechanosensitive ion channel MscS" evidence="8">
    <location>
        <begin position="166"/>
        <end position="234"/>
    </location>
</feature>
<feature type="transmembrane region" description="Helical" evidence="7">
    <location>
        <begin position="50"/>
        <end position="68"/>
    </location>
</feature>
<dbReference type="Pfam" id="PF00924">
    <property type="entry name" value="MS_channel_2nd"/>
    <property type="match status" value="1"/>
</dbReference>
<evidence type="ECO:0000256" key="6">
    <source>
        <dbReference type="ARBA" id="ARBA00023136"/>
    </source>
</evidence>
<dbReference type="InterPro" id="IPR023408">
    <property type="entry name" value="MscS_beta-dom_sf"/>
</dbReference>
<feature type="transmembrane region" description="Helical" evidence="7">
    <location>
        <begin position="12"/>
        <end position="29"/>
    </location>
</feature>
<dbReference type="Gene3D" id="2.30.30.60">
    <property type="match status" value="1"/>
</dbReference>
<dbReference type="Proteomes" id="UP001596972">
    <property type="component" value="Unassembled WGS sequence"/>
</dbReference>
<evidence type="ECO:0000256" key="1">
    <source>
        <dbReference type="ARBA" id="ARBA00004651"/>
    </source>
</evidence>
<feature type="domain" description="Mechanosensitive ion channel transmembrane helices 2/3" evidence="9">
    <location>
        <begin position="124"/>
        <end position="165"/>
    </location>
</feature>
<keyword evidence="11" id="KW-1185">Reference proteome</keyword>
<dbReference type="InterPro" id="IPR011014">
    <property type="entry name" value="MscS_channel_TM-2"/>
</dbReference>
<dbReference type="Pfam" id="PF21088">
    <property type="entry name" value="MS_channel_1st"/>
    <property type="match status" value="1"/>
</dbReference>
<keyword evidence="3" id="KW-1003">Cell membrane</keyword>
<dbReference type="InterPro" id="IPR010920">
    <property type="entry name" value="LSM_dom_sf"/>
</dbReference>
<dbReference type="PANTHER" id="PTHR30566:SF25">
    <property type="entry name" value="INNER MEMBRANE PROTEIN"/>
    <property type="match status" value="1"/>
</dbReference>
<keyword evidence="4 7" id="KW-0812">Transmembrane</keyword>
<evidence type="ECO:0000256" key="5">
    <source>
        <dbReference type="ARBA" id="ARBA00022989"/>
    </source>
</evidence>
<evidence type="ECO:0000259" key="9">
    <source>
        <dbReference type="Pfam" id="PF21088"/>
    </source>
</evidence>
<dbReference type="Gene3D" id="3.30.70.100">
    <property type="match status" value="1"/>
</dbReference>
<comment type="caution">
    <text evidence="10">The sequence shown here is derived from an EMBL/GenBank/DDBJ whole genome shotgun (WGS) entry which is preliminary data.</text>
</comment>
<evidence type="ECO:0000259" key="8">
    <source>
        <dbReference type="Pfam" id="PF00924"/>
    </source>
</evidence>
<evidence type="ECO:0000256" key="7">
    <source>
        <dbReference type="SAM" id="Phobius"/>
    </source>
</evidence>
<evidence type="ECO:0000256" key="4">
    <source>
        <dbReference type="ARBA" id="ARBA00022692"/>
    </source>
</evidence>
<name>A0ABW3F0K6_9ACTN</name>
<keyword evidence="6 7" id="KW-0472">Membrane</keyword>
<dbReference type="InterPro" id="IPR049142">
    <property type="entry name" value="MS_channel_1st"/>
</dbReference>
<comment type="similarity">
    <text evidence="2">Belongs to the MscS (TC 1.A.23) family.</text>
</comment>
<dbReference type="PANTHER" id="PTHR30566">
    <property type="entry name" value="YNAI-RELATED MECHANOSENSITIVE ION CHANNEL"/>
    <property type="match status" value="1"/>
</dbReference>
<evidence type="ECO:0000313" key="11">
    <source>
        <dbReference type="Proteomes" id="UP001596972"/>
    </source>
</evidence>
<protein>
    <submittedName>
        <fullName evidence="10">Mechanosensitive ion channel family protein</fullName>
    </submittedName>
</protein>
<dbReference type="InterPro" id="IPR011066">
    <property type="entry name" value="MscS_channel_C_sf"/>
</dbReference>
<evidence type="ECO:0000256" key="3">
    <source>
        <dbReference type="ARBA" id="ARBA00022475"/>
    </source>
</evidence>
<dbReference type="SUPFAM" id="SSF82861">
    <property type="entry name" value="Mechanosensitive channel protein MscS (YggB), transmembrane region"/>
    <property type="match status" value="1"/>
</dbReference>
<dbReference type="Gene3D" id="1.10.287.1260">
    <property type="match status" value="1"/>
</dbReference>
<reference evidence="11" key="1">
    <citation type="journal article" date="2019" name="Int. J. Syst. Evol. Microbiol.">
        <title>The Global Catalogue of Microorganisms (GCM) 10K type strain sequencing project: providing services to taxonomists for standard genome sequencing and annotation.</title>
        <authorList>
            <consortium name="The Broad Institute Genomics Platform"/>
            <consortium name="The Broad Institute Genome Sequencing Center for Infectious Disease"/>
            <person name="Wu L."/>
            <person name="Ma J."/>
        </authorList>
    </citation>
    <scope>NUCLEOTIDE SEQUENCE [LARGE SCALE GENOMIC DNA]</scope>
    <source>
        <strain evidence="11">JCM 31202</strain>
    </source>
</reference>
<comment type="subcellular location">
    <subcellularLocation>
        <location evidence="1">Cell membrane</location>
        <topology evidence="1">Multi-pass membrane protein</topology>
    </subcellularLocation>
</comment>
<dbReference type="InterPro" id="IPR006685">
    <property type="entry name" value="MscS_channel_2nd"/>
</dbReference>
<evidence type="ECO:0000313" key="10">
    <source>
        <dbReference type="EMBL" id="MFD0905650.1"/>
    </source>
</evidence>
<dbReference type="EMBL" id="JBHTJA010000153">
    <property type="protein sequence ID" value="MFD0905650.1"/>
    <property type="molecule type" value="Genomic_DNA"/>
</dbReference>
<dbReference type="SUPFAM" id="SSF50182">
    <property type="entry name" value="Sm-like ribonucleoproteins"/>
    <property type="match status" value="1"/>
</dbReference>